<dbReference type="RefSeq" id="WP_184711059.1">
    <property type="nucleotide sequence ID" value="NZ_JACHKZ010000033.1"/>
</dbReference>
<organism evidence="1 2">
    <name type="scientific">Comamonas odontotermitis</name>
    <dbReference type="NCBI Taxonomy" id="379895"/>
    <lineage>
        <taxon>Bacteria</taxon>
        <taxon>Pseudomonadati</taxon>
        <taxon>Pseudomonadota</taxon>
        <taxon>Betaproteobacteria</taxon>
        <taxon>Burkholderiales</taxon>
        <taxon>Comamonadaceae</taxon>
        <taxon>Comamonas</taxon>
    </lineage>
</organism>
<evidence type="ECO:0000313" key="1">
    <source>
        <dbReference type="EMBL" id="MBB6579623.1"/>
    </source>
</evidence>
<keyword evidence="2" id="KW-1185">Reference proteome</keyword>
<comment type="caution">
    <text evidence="1">The sequence shown here is derived from an EMBL/GenBank/DDBJ whole genome shotgun (WGS) entry which is preliminary data.</text>
</comment>
<gene>
    <name evidence="1" type="ORF">HNP33_003737</name>
</gene>
<evidence type="ECO:0000313" key="2">
    <source>
        <dbReference type="Proteomes" id="UP000562492"/>
    </source>
</evidence>
<dbReference type="EMBL" id="JACHKZ010000033">
    <property type="protein sequence ID" value="MBB6579623.1"/>
    <property type="molecule type" value="Genomic_DNA"/>
</dbReference>
<accession>A0ABR6RKB5</accession>
<protein>
    <submittedName>
        <fullName evidence="1">Uncharacterized protein</fullName>
    </submittedName>
</protein>
<reference evidence="1 2" key="1">
    <citation type="submission" date="2020-08" db="EMBL/GenBank/DDBJ databases">
        <title>Functional genomics of gut bacteria from endangered species of beetles.</title>
        <authorList>
            <person name="Carlos-Shanley C."/>
        </authorList>
    </citation>
    <scope>NUCLEOTIDE SEQUENCE [LARGE SCALE GENOMIC DNA]</scope>
    <source>
        <strain evidence="1 2">S00124</strain>
    </source>
</reference>
<name>A0ABR6RKB5_9BURK</name>
<proteinExistence type="predicted"/>
<dbReference type="Proteomes" id="UP000562492">
    <property type="component" value="Unassembled WGS sequence"/>
</dbReference>
<sequence>MSDSQNSWDTLSGRMLANEAVLESLLLAVLSDTGRLAKEVMANLDDQQEKADRILDGAAHSGFSDRLQAVKKVLIARYGA</sequence>